<feature type="region of interest" description="Disordered" evidence="7">
    <location>
        <begin position="21"/>
        <end position="169"/>
    </location>
</feature>
<dbReference type="InterPro" id="IPR019931">
    <property type="entry name" value="LPXTG_anchor"/>
</dbReference>
<keyword evidence="8" id="KW-0812">Transmembrane</keyword>
<name>A0A0D4C1X8_9MICC</name>
<protein>
    <submittedName>
        <fullName evidence="12">Uncharacterized protein</fullName>
    </submittedName>
</protein>
<feature type="signal peptide" evidence="9">
    <location>
        <begin position="1"/>
        <end position="22"/>
    </location>
</feature>
<comment type="similarity">
    <text evidence="1">Belongs to the peptidase S33 family.</text>
</comment>
<evidence type="ECO:0000256" key="4">
    <source>
        <dbReference type="ARBA" id="ARBA00022729"/>
    </source>
</evidence>
<proteinExistence type="inferred from homology"/>
<dbReference type="Pfam" id="PF00746">
    <property type="entry name" value="Gram_pos_anchor"/>
    <property type="match status" value="1"/>
</dbReference>
<evidence type="ECO:0000256" key="6">
    <source>
        <dbReference type="ARBA" id="ARBA00023088"/>
    </source>
</evidence>
<dbReference type="InterPro" id="IPR013595">
    <property type="entry name" value="Pept_S33_TAP-like_C"/>
</dbReference>
<evidence type="ECO:0000256" key="8">
    <source>
        <dbReference type="SAM" id="Phobius"/>
    </source>
</evidence>
<dbReference type="EMBL" id="CP011005">
    <property type="protein sequence ID" value="AJT42583.1"/>
    <property type="molecule type" value="Genomic_DNA"/>
</dbReference>
<feature type="compositionally biased region" description="Low complexity" evidence="7">
    <location>
        <begin position="45"/>
        <end position="106"/>
    </location>
</feature>
<sequence>MGLATAVALSVAVVGFSGTANATPIHAPTIPSEQTAPPTGSDTKPSTNPAASEPAASNSPAPSTTASATPSTPSSTAPPSGNSTPSSAPPSNTAKPSSSKPVGKSPQATKPAALPPGVPDPLDPTDPKIYNSSNPAGTGIPKSVANNFGSASTPGSYQIGSPKPGGKSTGVVPAGLESYYSQSISWESCADYGNGDYYTGSAYTCGYAIVPLDYAQPNGPTIAVAMLKIHKSGGNAKRQNLFMDPGGPGFPGMSLANNVGGYFSQAKLLDDYDLIGFDPRGVGSSAPSIQCASDTFIDAQHQGSDLLTSADLNKTLERNTQACYNNTGKGFGINGEDFIANVGTNNVVKDLDVLRSVVGDSRINYLGFSYGTSIAYHYELQFPANIRAMIIDGVVNPLENNPAEAAKFKDITGNSEVDPNDQIKGFQATFEQFAASCASNDGFDYNGTKVPCALGTSTDKATLQANYQAISQQAWGAQTYGSNSLNRPVSFQDFTNATIEAMYSESLWPQLNAGLTAAKNNEDVADLLSLSDQYWQRSPEGRYQSTTSAAFPTISCVDNGSTPPVDDATAKKNILETYRVAPFTDPGKNADGSQRGLEPQVDWCTYYKVKGTLAKGVEIKALSNVLVISTTYDPATPYPNGVVLAKLTGSTLLTVAGNDHTSYLGSHDCANQIADTYLKTLTIPTDITGATGVSTKDIYSKVITGNECQVDTQWRAVPKAADAASSPGKQVTLSASGLARGSNYSVTVQQKSAQSKQRAALLAAPAPIISVKSVTASADGTISLPVTVPADAAVGDYSITVTGIEDINQVLAPAIGTLTLVKATVPSTPTTTPPTTPATSPGSTPVVKPAGNITDPGQNAGGELPNTGADVRWPVLGAGGLLIAGLALYLGSLQRRRAKH</sequence>
<dbReference type="HOGENOM" id="CLU_321768_0_0_11"/>
<keyword evidence="2" id="KW-0134">Cell wall</keyword>
<dbReference type="STRING" id="1618207.UM93_15830"/>
<feature type="compositionally biased region" description="Polar residues" evidence="7">
    <location>
        <begin position="31"/>
        <end position="44"/>
    </location>
</feature>
<dbReference type="PATRIC" id="fig|1618207.4.peg.3221"/>
<dbReference type="AlphaFoldDB" id="A0A0D4C1X8"/>
<dbReference type="SUPFAM" id="SSF53474">
    <property type="entry name" value="alpha/beta-Hydrolases"/>
    <property type="match status" value="1"/>
</dbReference>
<feature type="compositionally biased region" description="Low complexity" evidence="7">
    <location>
        <begin position="837"/>
        <end position="847"/>
    </location>
</feature>
<feature type="chain" id="PRO_5002273879" evidence="9">
    <location>
        <begin position="23"/>
        <end position="900"/>
    </location>
</feature>
<evidence type="ECO:0000256" key="7">
    <source>
        <dbReference type="SAM" id="MobiDB-lite"/>
    </source>
</evidence>
<organism evidence="12 13">
    <name type="scientific">Psychromicrobium lacuslunae</name>
    <dbReference type="NCBI Taxonomy" id="1618207"/>
    <lineage>
        <taxon>Bacteria</taxon>
        <taxon>Bacillati</taxon>
        <taxon>Actinomycetota</taxon>
        <taxon>Actinomycetes</taxon>
        <taxon>Micrococcales</taxon>
        <taxon>Micrococcaceae</taxon>
        <taxon>Psychromicrobium</taxon>
    </lineage>
</organism>
<accession>A0A0D4C1X8</accession>
<keyword evidence="4 9" id="KW-0732">Signal</keyword>
<dbReference type="InterPro" id="IPR029058">
    <property type="entry name" value="AB_hydrolase_fold"/>
</dbReference>
<keyword evidence="8" id="KW-0472">Membrane</keyword>
<evidence type="ECO:0000256" key="9">
    <source>
        <dbReference type="SAM" id="SignalP"/>
    </source>
</evidence>
<feature type="compositionally biased region" description="Pro residues" evidence="7">
    <location>
        <begin position="113"/>
        <end position="124"/>
    </location>
</feature>
<keyword evidence="13" id="KW-1185">Reference proteome</keyword>
<evidence type="ECO:0000256" key="5">
    <source>
        <dbReference type="ARBA" id="ARBA00022801"/>
    </source>
</evidence>
<dbReference type="GO" id="GO:0016787">
    <property type="term" value="F:hydrolase activity"/>
    <property type="evidence" value="ECO:0007669"/>
    <property type="project" value="UniProtKB-KW"/>
</dbReference>
<feature type="domain" description="Peptidase S33 tripeptidyl aminopeptidase-like C-terminal" evidence="11">
    <location>
        <begin position="600"/>
        <end position="686"/>
    </location>
</feature>
<dbReference type="Gene3D" id="3.40.50.1820">
    <property type="entry name" value="alpha/beta hydrolase"/>
    <property type="match status" value="1"/>
</dbReference>
<evidence type="ECO:0000259" key="11">
    <source>
        <dbReference type="Pfam" id="PF08386"/>
    </source>
</evidence>
<evidence type="ECO:0000256" key="3">
    <source>
        <dbReference type="ARBA" id="ARBA00022525"/>
    </source>
</evidence>
<dbReference type="KEGG" id="ari:UM93_15830"/>
<dbReference type="InterPro" id="IPR051601">
    <property type="entry name" value="Serine_prot/Carboxylest_S33"/>
</dbReference>
<evidence type="ECO:0000259" key="10">
    <source>
        <dbReference type="Pfam" id="PF00746"/>
    </source>
</evidence>
<evidence type="ECO:0000313" key="13">
    <source>
        <dbReference type="Proteomes" id="UP000061839"/>
    </source>
</evidence>
<dbReference type="Proteomes" id="UP000061839">
    <property type="component" value="Chromosome"/>
</dbReference>
<keyword evidence="8" id="KW-1133">Transmembrane helix</keyword>
<evidence type="ECO:0000256" key="1">
    <source>
        <dbReference type="ARBA" id="ARBA00010088"/>
    </source>
</evidence>
<gene>
    <name evidence="12" type="ORF">UM93_15830</name>
</gene>
<keyword evidence="3" id="KW-0964">Secreted</keyword>
<evidence type="ECO:0000256" key="2">
    <source>
        <dbReference type="ARBA" id="ARBA00022512"/>
    </source>
</evidence>
<keyword evidence="6" id="KW-0572">Peptidoglycan-anchor</keyword>
<feature type="transmembrane region" description="Helical" evidence="8">
    <location>
        <begin position="873"/>
        <end position="891"/>
    </location>
</feature>
<evidence type="ECO:0000313" key="12">
    <source>
        <dbReference type="EMBL" id="AJT42583.1"/>
    </source>
</evidence>
<reference evidence="12 13" key="1">
    <citation type="journal article" date="2015" name="Genome Announc.">
        <title>Complete Genome Sequencing of Protease-Producing Novel Arthrobacter sp. Strain IHBB 11108 Using PacBio Single-Molecule Real-Time Sequencing Technology.</title>
        <authorList>
            <person name="Kiran S."/>
            <person name="Swarnkar M.K."/>
            <person name="Pal M."/>
            <person name="Thakur R."/>
            <person name="Tewari R."/>
            <person name="Singh A.K."/>
            <person name="Gulati A."/>
        </authorList>
    </citation>
    <scope>NUCLEOTIDE SEQUENCE [LARGE SCALE GENOMIC DNA]</scope>
    <source>
        <strain evidence="12 13">IHBB 11108</strain>
    </source>
</reference>
<feature type="region of interest" description="Disordered" evidence="7">
    <location>
        <begin position="826"/>
        <end position="866"/>
    </location>
</feature>
<dbReference type="Pfam" id="PF08386">
    <property type="entry name" value="Abhydrolase_4"/>
    <property type="match status" value="1"/>
</dbReference>
<keyword evidence="5" id="KW-0378">Hydrolase</keyword>
<dbReference type="PANTHER" id="PTHR43248:SF29">
    <property type="entry name" value="TRIPEPTIDYL AMINOPEPTIDASE"/>
    <property type="match status" value="1"/>
</dbReference>
<dbReference type="NCBIfam" id="TIGR01167">
    <property type="entry name" value="LPXTG_anchor"/>
    <property type="match status" value="1"/>
</dbReference>
<dbReference type="PANTHER" id="PTHR43248">
    <property type="entry name" value="2-SUCCINYL-6-HYDROXY-2,4-CYCLOHEXADIENE-1-CARBOXYLATE SYNTHASE"/>
    <property type="match status" value="1"/>
</dbReference>
<feature type="domain" description="Gram-positive cocci surface proteins LPxTG" evidence="10">
    <location>
        <begin position="859"/>
        <end position="897"/>
    </location>
</feature>
<feature type="compositionally biased region" description="Polar residues" evidence="7">
    <location>
        <begin position="144"/>
        <end position="159"/>
    </location>
</feature>